<evidence type="ECO:0000256" key="2">
    <source>
        <dbReference type="ARBA" id="ARBA00038251"/>
    </source>
</evidence>
<dbReference type="InterPro" id="IPR051722">
    <property type="entry name" value="Endocytosis_PI4K-reg_protein"/>
</dbReference>
<dbReference type="SUPFAM" id="SSF48452">
    <property type="entry name" value="TPR-like"/>
    <property type="match status" value="1"/>
</dbReference>
<reference evidence="4 5" key="1">
    <citation type="submission" date="2022-08" db="EMBL/GenBank/DDBJ databases">
        <title>Bacterial and archaeal communities from various locations to study Microbial Dark Matter (Phase II).</title>
        <authorList>
            <person name="Stepanauskas R."/>
        </authorList>
    </citation>
    <scope>NUCLEOTIDE SEQUENCE [LARGE SCALE GENOMIC DNA]</scope>
    <source>
        <strain evidence="4 5">PD1</strain>
    </source>
</reference>
<comment type="similarity">
    <text evidence="2">Belongs to the YPP1 family.</text>
</comment>
<feature type="repeat" description="TPR" evidence="3">
    <location>
        <begin position="45"/>
        <end position="78"/>
    </location>
</feature>
<dbReference type="Proteomes" id="UP001204798">
    <property type="component" value="Unassembled WGS sequence"/>
</dbReference>
<dbReference type="InterPro" id="IPR019734">
    <property type="entry name" value="TPR_rpt"/>
</dbReference>
<proteinExistence type="inferred from homology"/>
<accession>A0ABT2EJZ5</accession>
<protein>
    <submittedName>
        <fullName evidence="4">Tetratricopeptide (TPR) repeat protein</fullName>
    </submittedName>
</protein>
<dbReference type="RefSeq" id="WP_259093899.1">
    <property type="nucleotide sequence ID" value="NZ_CP130454.1"/>
</dbReference>
<keyword evidence="5" id="KW-1185">Reference proteome</keyword>
<comment type="caution">
    <text evidence="4">The sequence shown here is derived from an EMBL/GenBank/DDBJ whole genome shotgun (WGS) entry which is preliminary data.</text>
</comment>
<evidence type="ECO:0000256" key="1">
    <source>
        <dbReference type="ARBA" id="ARBA00002550"/>
    </source>
</evidence>
<sequence length="136" mass="15321">MVESAQMGDQFSELVKKGSQAIQQNRPQDAIPLLEQAVQMNPESFDALFWLGVAYSLVQRWEEAANCFEQAKEIRPTFAPVWYNLGVVYWRMGRNSDAIDCFEATLQIDPNHAGAKKALSMLISTKPEIDSELTPL</sequence>
<keyword evidence="3" id="KW-0802">TPR repeat</keyword>
<organism evidence="4 5">
    <name type="scientific">Candidatus Fervidibacter sacchari</name>
    <dbReference type="NCBI Taxonomy" id="1448929"/>
    <lineage>
        <taxon>Bacteria</taxon>
        <taxon>Candidatus Fervidibacterota</taxon>
        <taxon>Candidatus Fervidibacter</taxon>
    </lineage>
</organism>
<gene>
    <name evidence="4" type="ORF">M2350_000669</name>
</gene>
<dbReference type="PANTHER" id="PTHR23083:SF464">
    <property type="entry name" value="TETRATRICOPEPTIDE REPEAT DOMAIN 7, ISOFORM A"/>
    <property type="match status" value="1"/>
</dbReference>
<dbReference type="PANTHER" id="PTHR23083">
    <property type="entry name" value="TETRATRICOPEPTIDE REPEAT PROTEIN, TPR"/>
    <property type="match status" value="1"/>
</dbReference>
<comment type="function">
    <text evidence="1">Involved in endocytosis.</text>
</comment>
<dbReference type="Pfam" id="PF00515">
    <property type="entry name" value="TPR_1"/>
    <property type="match status" value="1"/>
</dbReference>
<dbReference type="SMART" id="SM00028">
    <property type="entry name" value="TPR"/>
    <property type="match status" value="3"/>
</dbReference>
<dbReference type="PROSITE" id="PS50005">
    <property type="entry name" value="TPR"/>
    <property type="match status" value="2"/>
</dbReference>
<dbReference type="InterPro" id="IPR011990">
    <property type="entry name" value="TPR-like_helical_dom_sf"/>
</dbReference>
<evidence type="ECO:0000313" key="4">
    <source>
        <dbReference type="EMBL" id="MCS3918272.1"/>
    </source>
</evidence>
<dbReference type="Gene3D" id="1.25.40.10">
    <property type="entry name" value="Tetratricopeptide repeat domain"/>
    <property type="match status" value="1"/>
</dbReference>
<dbReference type="EMBL" id="JANUCP010000001">
    <property type="protein sequence ID" value="MCS3918272.1"/>
    <property type="molecule type" value="Genomic_DNA"/>
</dbReference>
<feature type="repeat" description="TPR" evidence="3">
    <location>
        <begin position="79"/>
        <end position="112"/>
    </location>
</feature>
<evidence type="ECO:0000313" key="5">
    <source>
        <dbReference type="Proteomes" id="UP001204798"/>
    </source>
</evidence>
<evidence type="ECO:0000256" key="3">
    <source>
        <dbReference type="PROSITE-ProRule" id="PRU00339"/>
    </source>
</evidence>
<dbReference type="Pfam" id="PF14559">
    <property type="entry name" value="TPR_19"/>
    <property type="match status" value="1"/>
</dbReference>
<dbReference type="PROSITE" id="PS50293">
    <property type="entry name" value="TPR_REGION"/>
    <property type="match status" value="1"/>
</dbReference>
<name>A0ABT2EJZ5_9BACT</name>